<accession>A0ABT4CGY3</accession>
<keyword evidence="1" id="KW-0472">Membrane</keyword>
<evidence type="ECO:0000313" key="3">
    <source>
        <dbReference type="Proteomes" id="UP001074726"/>
    </source>
</evidence>
<evidence type="ECO:0000313" key="2">
    <source>
        <dbReference type="EMBL" id="MCY4728226.1"/>
    </source>
</evidence>
<dbReference type="RefSeq" id="WP_268113187.1">
    <property type="nucleotide sequence ID" value="NZ_JAPPUX010000005.1"/>
</dbReference>
<gene>
    <name evidence="2" type="ORF">NYO98_18245</name>
</gene>
<feature type="transmembrane region" description="Helical" evidence="1">
    <location>
        <begin position="152"/>
        <end position="172"/>
    </location>
</feature>
<feature type="transmembrane region" description="Helical" evidence="1">
    <location>
        <begin position="67"/>
        <end position="86"/>
    </location>
</feature>
<keyword evidence="1" id="KW-1133">Transmembrane helix</keyword>
<organism evidence="2 3">
    <name type="scientific">Nocardioides pini</name>
    <dbReference type="NCBI Taxonomy" id="2975053"/>
    <lineage>
        <taxon>Bacteria</taxon>
        <taxon>Bacillati</taxon>
        <taxon>Actinomycetota</taxon>
        <taxon>Actinomycetes</taxon>
        <taxon>Propionibacteriales</taxon>
        <taxon>Nocardioidaceae</taxon>
        <taxon>Nocardioides</taxon>
    </lineage>
</organism>
<feature type="transmembrane region" description="Helical" evidence="1">
    <location>
        <begin position="98"/>
        <end position="117"/>
    </location>
</feature>
<feature type="transmembrane region" description="Helical" evidence="1">
    <location>
        <begin position="192"/>
        <end position="211"/>
    </location>
</feature>
<protein>
    <submittedName>
        <fullName evidence="2">Uncharacterized protein</fullName>
    </submittedName>
</protein>
<dbReference type="EMBL" id="JAPPUX010000005">
    <property type="protein sequence ID" value="MCY4728226.1"/>
    <property type="molecule type" value="Genomic_DNA"/>
</dbReference>
<evidence type="ECO:0000256" key="1">
    <source>
        <dbReference type="SAM" id="Phobius"/>
    </source>
</evidence>
<sequence>MTSLTTPQSPSTDVTPRATDVLRPSRRRRAALAVVGVFNCALPVMFTLNITRMLATGELADHRFHQLTGQGEILFALWLWPILAMLRAGWHGRRPGSWAGYLHLALMASGVVCAALAPGGGAPLLVGLITITGALLWVTLPQRPLVRSRVGIDPLLAPLALVGSALLLPYAIDQVALQNAATTGHHAHNPHFFDQAWIAVTMSVVAVAAAAVPAVRGLVRWFAGSLVVLGAAGLALGEAALLFSGFLALGVVVALADVVTRRRLAAN</sequence>
<dbReference type="Proteomes" id="UP001074726">
    <property type="component" value="Unassembled WGS sequence"/>
</dbReference>
<name>A0ABT4CGY3_9ACTN</name>
<feature type="transmembrane region" description="Helical" evidence="1">
    <location>
        <begin position="30"/>
        <end position="55"/>
    </location>
</feature>
<reference evidence="2" key="1">
    <citation type="submission" date="2022-08" db="EMBL/GenBank/DDBJ databases">
        <title>Genome sequencing of Nocardioides sp. STR2.</title>
        <authorList>
            <person name="So Y."/>
        </authorList>
    </citation>
    <scope>NUCLEOTIDE SEQUENCE</scope>
    <source>
        <strain evidence="2">STR2</strain>
    </source>
</reference>
<feature type="transmembrane region" description="Helical" evidence="1">
    <location>
        <begin position="123"/>
        <end position="140"/>
    </location>
</feature>
<keyword evidence="3" id="KW-1185">Reference proteome</keyword>
<proteinExistence type="predicted"/>
<comment type="caution">
    <text evidence="2">The sequence shown here is derived from an EMBL/GenBank/DDBJ whole genome shotgun (WGS) entry which is preliminary data.</text>
</comment>
<keyword evidence="1" id="KW-0812">Transmembrane</keyword>